<sequence length="91" mass="10888">MYKAGSFFRDHADNDVEPERDNGRTFTFIYILRSPCQMRMSALNKTAKATTLNLQPNSMLIFKSRRFKYEIPKEDHKRVMIYYWCHGMNDV</sequence>
<dbReference type="GeneID" id="22910808"/>
<dbReference type="VEuPathDB" id="CryptoDB:GNI_014730"/>
<dbReference type="AlphaFoldDB" id="A0A023BCC0"/>
<accession>A0A023BCC0</accession>
<proteinExistence type="predicted"/>
<evidence type="ECO:0000313" key="3">
    <source>
        <dbReference type="Proteomes" id="UP000019763"/>
    </source>
</evidence>
<feature type="region of interest" description="Disordered" evidence="1">
    <location>
        <begin position="1"/>
        <end position="21"/>
    </location>
</feature>
<dbReference type="RefSeq" id="XP_011128944.1">
    <property type="nucleotide sequence ID" value="XM_011130642.1"/>
</dbReference>
<feature type="compositionally biased region" description="Basic and acidic residues" evidence="1">
    <location>
        <begin position="8"/>
        <end position="21"/>
    </location>
</feature>
<name>A0A023BCC0_GRENI</name>
<dbReference type="Proteomes" id="UP000019763">
    <property type="component" value="Unassembled WGS sequence"/>
</dbReference>
<reference evidence="2" key="1">
    <citation type="submission" date="2013-12" db="EMBL/GenBank/DDBJ databases">
        <authorList>
            <person name="Omoto C.K."/>
            <person name="Sibley D."/>
            <person name="Venepally P."/>
            <person name="Hadjithomas M."/>
            <person name="Karamycheva S."/>
            <person name="Brunk B."/>
            <person name="Roos D."/>
            <person name="Caler E."/>
            <person name="Lorenzi H."/>
        </authorList>
    </citation>
    <scope>NUCLEOTIDE SEQUENCE</scope>
</reference>
<evidence type="ECO:0000313" key="2">
    <source>
        <dbReference type="EMBL" id="EZG83583.1"/>
    </source>
</evidence>
<comment type="caution">
    <text evidence="2">The sequence shown here is derived from an EMBL/GenBank/DDBJ whole genome shotgun (WGS) entry which is preliminary data.</text>
</comment>
<dbReference type="OrthoDB" id="76265at2759"/>
<protein>
    <submittedName>
        <fullName evidence="2">Uncharacterized protein</fullName>
    </submittedName>
</protein>
<keyword evidence="3" id="KW-1185">Reference proteome</keyword>
<organism evidence="2 3">
    <name type="scientific">Gregarina niphandrodes</name>
    <name type="common">Septate eugregarine</name>
    <dbReference type="NCBI Taxonomy" id="110365"/>
    <lineage>
        <taxon>Eukaryota</taxon>
        <taxon>Sar</taxon>
        <taxon>Alveolata</taxon>
        <taxon>Apicomplexa</taxon>
        <taxon>Conoidasida</taxon>
        <taxon>Gregarinasina</taxon>
        <taxon>Eugregarinorida</taxon>
        <taxon>Gregarinidae</taxon>
        <taxon>Gregarina</taxon>
    </lineage>
</organism>
<dbReference type="Gene3D" id="2.60.120.620">
    <property type="entry name" value="q2cbj1_9rhob like domain"/>
    <property type="match status" value="1"/>
</dbReference>
<evidence type="ECO:0000256" key="1">
    <source>
        <dbReference type="SAM" id="MobiDB-lite"/>
    </source>
</evidence>
<dbReference type="EMBL" id="AFNH02000107">
    <property type="protein sequence ID" value="EZG83583.1"/>
    <property type="molecule type" value="Genomic_DNA"/>
</dbReference>
<gene>
    <name evidence="2" type="ORF">GNI_014730</name>
</gene>